<dbReference type="Proteomes" id="UP000276834">
    <property type="component" value="Unassembled WGS sequence"/>
</dbReference>
<feature type="region of interest" description="Disordered" evidence="1">
    <location>
        <begin position="198"/>
        <end position="229"/>
    </location>
</feature>
<reference evidence="3 4" key="1">
    <citation type="journal article" date="2018" name="Proc. R. Soc. B">
        <title>A non-coding region near Follistatin controls head colour polymorphism in the Gouldian finch.</title>
        <authorList>
            <person name="Toomey M.B."/>
            <person name="Marques C.I."/>
            <person name="Andrade P."/>
            <person name="Araujo P.M."/>
            <person name="Sabatino S."/>
            <person name="Gazda M.A."/>
            <person name="Afonso S."/>
            <person name="Lopes R.J."/>
            <person name="Corbo J.C."/>
            <person name="Carneiro M."/>
        </authorList>
    </citation>
    <scope>NUCLEOTIDE SEQUENCE [LARGE SCALE GENOMIC DNA]</scope>
    <source>
        <strain evidence="3">Red01</strain>
        <tissue evidence="3">Muscle</tissue>
    </source>
</reference>
<feature type="compositionally biased region" description="Gly residues" evidence="1">
    <location>
        <begin position="201"/>
        <end position="213"/>
    </location>
</feature>
<feature type="transmembrane region" description="Helical" evidence="2">
    <location>
        <begin position="104"/>
        <end position="128"/>
    </location>
</feature>
<keyword evidence="2" id="KW-0472">Membrane</keyword>
<dbReference type="AlphaFoldDB" id="A0A3L8Q5T1"/>
<dbReference type="OrthoDB" id="8960888at2759"/>
<sequence>MDAPSEEGDDDEEQPVAQERPLQIMDAPSEEGDDDEEQLVAQERPLQVRAGLYWSILVYTGSYWFILVQAADAPSEARDDDGDDDDENSLARVQERILQVCTGLYWFVLVYTGPYWIILVHTGPYWFVLIMKIPWEAADDEGDEDEDEESVAQAQERLLQVLMVRAAQALSRRELCRDWEVLGELGRGSFGRVLVARPRQGGQGAPGTPGGTWGDTWGHLRTPGGTPGDTWGDTWGPLGGHLGTPGDTWGYSWGHLGTPGGTWGHLGGAWGYLGAPGHSWESPGPFSPGCPHLCHLSRCVVTCPGVSLAVPGYLTRVT</sequence>
<protein>
    <submittedName>
        <fullName evidence="3">Uncharacterized protein</fullName>
    </submittedName>
</protein>
<gene>
    <name evidence="3" type="ORF">DV515_00019061</name>
</gene>
<keyword evidence="2" id="KW-0812">Transmembrane</keyword>
<accession>A0A3L8Q5T1</accession>
<proteinExistence type="predicted"/>
<feature type="transmembrane region" description="Helical" evidence="2">
    <location>
        <begin position="52"/>
        <end position="71"/>
    </location>
</feature>
<comment type="caution">
    <text evidence="3">The sequence shown here is derived from an EMBL/GenBank/DDBJ whole genome shotgun (WGS) entry which is preliminary data.</text>
</comment>
<feature type="compositionally biased region" description="Low complexity" evidence="1">
    <location>
        <begin position="214"/>
        <end position="229"/>
    </location>
</feature>
<keyword evidence="2" id="KW-1133">Transmembrane helix</keyword>
<organism evidence="3 4">
    <name type="scientific">Chloebia gouldiae</name>
    <name type="common">Gouldian finch</name>
    <name type="synonym">Erythrura gouldiae</name>
    <dbReference type="NCBI Taxonomy" id="44316"/>
    <lineage>
        <taxon>Eukaryota</taxon>
        <taxon>Metazoa</taxon>
        <taxon>Chordata</taxon>
        <taxon>Craniata</taxon>
        <taxon>Vertebrata</taxon>
        <taxon>Euteleostomi</taxon>
        <taxon>Archelosauria</taxon>
        <taxon>Archosauria</taxon>
        <taxon>Dinosauria</taxon>
        <taxon>Saurischia</taxon>
        <taxon>Theropoda</taxon>
        <taxon>Coelurosauria</taxon>
        <taxon>Aves</taxon>
        <taxon>Neognathae</taxon>
        <taxon>Neoaves</taxon>
        <taxon>Telluraves</taxon>
        <taxon>Australaves</taxon>
        <taxon>Passeriformes</taxon>
        <taxon>Passeroidea</taxon>
        <taxon>Passeridae</taxon>
        <taxon>Chloebia</taxon>
    </lineage>
</organism>
<name>A0A3L8Q5T1_CHLGU</name>
<evidence type="ECO:0000313" key="4">
    <source>
        <dbReference type="Proteomes" id="UP000276834"/>
    </source>
</evidence>
<keyword evidence="4" id="KW-1185">Reference proteome</keyword>
<evidence type="ECO:0000256" key="2">
    <source>
        <dbReference type="SAM" id="Phobius"/>
    </source>
</evidence>
<feature type="compositionally biased region" description="Acidic residues" evidence="1">
    <location>
        <begin position="28"/>
        <end position="37"/>
    </location>
</feature>
<feature type="compositionally biased region" description="Acidic residues" evidence="1">
    <location>
        <begin position="1"/>
        <end position="14"/>
    </location>
</feature>
<evidence type="ECO:0000313" key="3">
    <source>
        <dbReference type="EMBL" id="RLV62676.1"/>
    </source>
</evidence>
<feature type="region of interest" description="Disordered" evidence="1">
    <location>
        <begin position="1"/>
        <end position="37"/>
    </location>
</feature>
<evidence type="ECO:0000256" key="1">
    <source>
        <dbReference type="SAM" id="MobiDB-lite"/>
    </source>
</evidence>
<dbReference type="EMBL" id="QUSF01005825">
    <property type="protein sequence ID" value="RLV62676.1"/>
    <property type="molecule type" value="Genomic_DNA"/>
</dbReference>